<proteinExistence type="predicted"/>
<reference evidence="1" key="1">
    <citation type="submission" date="2025-08" db="UniProtKB">
        <authorList>
            <consortium name="Ensembl"/>
        </authorList>
    </citation>
    <scope>IDENTIFICATION</scope>
</reference>
<name>A0A2K6PX81_RHIRO</name>
<dbReference type="AlphaFoldDB" id="A0A2K6PX81"/>
<dbReference type="Proteomes" id="UP000233200">
    <property type="component" value="Unplaced"/>
</dbReference>
<keyword evidence="2" id="KW-1185">Reference proteome</keyword>
<dbReference type="GeneTree" id="ENSGT00390000003520"/>
<dbReference type="OMA" id="AFLPMVC"/>
<accession>A0A2K6PX81</accession>
<reference evidence="1" key="2">
    <citation type="submission" date="2025-09" db="UniProtKB">
        <authorList>
            <consortium name="Ensembl"/>
        </authorList>
    </citation>
    <scope>IDENTIFICATION</scope>
</reference>
<organism evidence="1 2">
    <name type="scientific">Rhinopithecus roxellana</name>
    <name type="common">Golden snub-nosed monkey</name>
    <name type="synonym">Pygathrix roxellana</name>
    <dbReference type="NCBI Taxonomy" id="61622"/>
    <lineage>
        <taxon>Eukaryota</taxon>
        <taxon>Metazoa</taxon>
        <taxon>Chordata</taxon>
        <taxon>Craniata</taxon>
        <taxon>Vertebrata</taxon>
        <taxon>Euteleostomi</taxon>
        <taxon>Mammalia</taxon>
        <taxon>Eutheria</taxon>
        <taxon>Euarchontoglires</taxon>
        <taxon>Primates</taxon>
        <taxon>Haplorrhini</taxon>
        <taxon>Catarrhini</taxon>
        <taxon>Cercopithecidae</taxon>
        <taxon>Colobinae</taxon>
        <taxon>Rhinopithecus</taxon>
    </lineage>
</organism>
<dbReference type="Ensembl" id="ENSRROT00000045325.1">
    <property type="protein sequence ID" value="ENSRROP00000021136.1"/>
    <property type="gene ID" value="ENSRROG00000034494.1"/>
</dbReference>
<evidence type="ECO:0000313" key="1">
    <source>
        <dbReference type="Ensembl" id="ENSRROP00000021136.1"/>
    </source>
</evidence>
<sequence>MYWKKKKKQRAFLPMVCFQNEEGEVNIWEVDFAEIIIDENDGKEALNMGCCYCTGWTTRWSYSQSPAHR</sequence>
<evidence type="ECO:0000313" key="2">
    <source>
        <dbReference type="Proteomes" id="UP000233200"/>
    </source>
</evidence>
<protein>
    <submittedName>
        <fullName evidence="1">Uncharacterized protein</fullName>
    </submittedName>
</protein>